<evidence type="ECO:0000313" key="2">
    <source>
        <dbReference type="Proteomes" id="UP000324222"/>
    </source>
</evidence>
<gene>
    <name evidence="1" type="ORF">E2C01_037447</name>
</gene>
<dbReference type="Proteomes" id="UP000324222">
    <property type="component" value="Unassembled WGS sequence"/>
</dbReference>
<dbReference type="AlphaFoldDB" id="A0A5B7FE54"/>
<comment type="caution">
    <text evidence="1">The sequence shown here is derived from an EMBL/GenBank/DDBJ whole genome shotgun (WGS) entry which is preliminary data.</text>
</comment>
<reference evidence="1 2" key="1">
    <citation type="submission" date="2019-05" db="EMBL/GenBank/DDBJ databases">
        <title>Another draft genome of Portunus trituberculatus and its Hox gene families provides insights of decapod evolution.</title>
        <authorList>
            <person name="Jeong J.-H."/>
            <person name="Song I."/>
            <person name="Kim S."/>
            <person name="Choi T."/>
            <person name="Kim D."/>
            <person name="Ryu S."/>
            <person name="Kim W."/>
        </authorList>
    </citation>
    <scope>NUCLEOTIDE SEQUENCE [LARGE SCALE GENOMIC DNA]</scope>
    <source>
        <tissue evidence="1">Muscle</tissue>
    </source>
</reference>
<proteinExistence type="predicted"/>
<sequence length="86" mass="9423">MCCNNFITQCIPLLHCIFQYPSHTASSLSSLHDLLSFHHLLSLAPGLPCQSFSMPLTILYIVIRSPHSLLSSVLHMLGPLVPAPSL</sequence>
<accession>A0A5B7FE54</accession>
<name>A0A5B7FE54_PORTR</name>
<protein>
    <submittedName>
        <fullName evidence="1">Uncharacterized protein</fullName>
    </submittedName>
</protein>
<evidence type="ECO:0000313" key="1">
    <source>
        <dbReference type="EMBL" id="MPC43795.1"/>
    </source>
</evidence>
<organism evidence="1 2">
    <name type="scientific">Portunus trituberculatus</name>
    <name type="common">Swimming crab</name>
    <name type="synonym">Neptunus trituberculatus</name>
    <dbReference type="NCBI Taxonomy" id="210409"/>
    <lineage>
        <taxon>Eukaryota</taxon>
        <taxon>Metazoa</taxon>
        <taxon>Ecdysozoa</taxon>
        <taxon>Arthropoda</taxon>
        <taxon>Crustacea</taxon>
        <taxon>Multicrustacea</taxon>
        <taxon>Malacostraca</taxon>
        <taxon>Eumalacostraca</taxon>
        <taxon>Eucarida</taxon>
        <taxon>Decapoda</taxon>
        <taxon>Pleocyemata</taxon>
        <taxon>Brachyura</taxon>
        <taxon>Eubrachyura</taxon>
        <taxon>Portunoidea</taxon>
        <taxon>Portunidae</taxon>
        <taxon>Portuninae</taxon>
        <taxon>Portunus</taxon>
    </lineage>
</organism>
<keyword evidence="2" id="KW-1185">Reference proteome</keyword>
<dbReference type="EMBL" id="VSRR010005995">
    <property type="protein sequence ID" value="MPC43795.1"/>
    <property type="molecule type" value="Genomic_DNA"/>
</dbReference>